<keyword evidence="2 5" id="KW-0808">Transferase</keyword>
<feature type="transmembrane region" description="Helical" evidence="3">
    <location>
        <begin position="6"/>
        <end position="28"/>
    </location>
</feature>
<dbReference type="AlphaFoldDB" id="A0A830GXG6"/>
<dbReference type="EMBL" id="BMNL01000002">
    <property type="protein sequence ID" value="GGP20203.1"/>
    <property type="molecule type" value="Genomic_DNA"/>
</dbReference>
<dbReference type="Gene3D" id="3.90.550.10">
    <property type="entry name" value="Spore Coat Polysaccharide Biosynthesis Protein SpsA, Chain A"/>
    <property type="match status" value="1"/>
</dbReference>
<evidence type="ECO:0000313" key="6">
    <source>
        <dbReference type="Proteomes" id="UP000610960"/>
    </source>
</evidence>
<protein>
    <submittedName>
        <fullName evidence="5">Glycosyl transferase</fullName>
    </submittedName>
</protein>
<keyword evidence="3" id="KW-1133">Transmembrane helix</keyword>
<gene>
    <name evidence="5" type="ORF">GCM10007981_07330</name>
</gene>
<evidence type="ECO:0000256" key="3">
    <source>
        <dbReference type="SAM" id="Phobius"/>
    </source>
</evidence>
<dbReference type="Pfam" id="PF00535">
    <property type="entry name" value="Glycos_transf_2"/>
    <property type="match status" value="1"/>
</dbReference>
<name>A0A830GXG6_9CREN</name>
<sequence>MVNGESMILEVAIALITLHFAVPIAYYATVIKWMKRPWPDVANADLPSVSIIIPTFNEADVIGKRIINIAGQGYPLDKMNVILVDSSSDGTADEAERQARASGLRLSILREEERRGKAEALNAGLKLATGDVVVIADADAFWGANALPNAMSWFSNPKIGAVSCVKTPLSGNSTELSYRNLYNVLRVGESKKFATPIFHGELAAFRRDLLMKLGGFPTDIGADDSHTATRIAAMGFRSIIPENVTCAELVPTAGFSKWKVRRAQHLIQNFIKAIRLEYPSDFKPIIYTEFYLHVINPWILAAAVVLLLMNHGVQAMALLAAGLAAAAWGPYRSWMVQQLYLLVASVRNLRSKELMWDKQKKPAAPKSDL</sequence>
<reference evidence="5" key="1">
    <citation type="journal article" date="2014" name="Int. J. Syst. Evol. Microbiol.">
        <title>Complete genome sequence of Corynebacterium casei LMG S-19264T (=DSM 44701T), isolated from a smear-ripened cheese.</title>
        <authorList>
            <consortium name="US DOE Joint Genome Institute (JGI-PGF)"/>
            <person name="Walter F."/>
            <person name="Albersmeier A."/>
            <person name="Kalinowski J."/>
            <person name="Ruckert C."/>
        </authorList>
    </citation>
    <scope>NUCLEOTIDE SEQUENCE</scope>
    <source>
        <strain evidence="5">JCM 10088</strain>
    </source>
</reference>
<dbReference type="SUPFAM" id="SSF53448">
    <property type="entry name" value="Nucleotide-diphospho-sugar transferases"/>
    <property type="match status" value="1"/>
</dbReference>
<dbReference type="PANTHER" id="PTHR43630:SF1">
    <property type="entry name" value="POLY-BETA-1,6-N-ACETYL-D-GLUCOSAMINE SYNTHASE"/>
    <property type="match status" value="1"/>
</dbReference>
<keyword evidence="3" id="KW-0812">Transmembrane</keyword>
<dbReference type="Proteomes" id="UP000610960">
    <property type="component" value="Unassembled WGS sequence"/>
</dbReference>
<evidence type="ECO:0000259" key="4">
    <source>
        <dbReference type="Pfam" id="PF00535"/>
    </source>
</evidence>
<dbReference type="InterPro" id="IPR001173">
    <property type="entry name" value="Glyco_trans_2-like"/>
</dbReference>
<evidence type="ECO:0000313" key="5">
    <source>
        <dbReference type="EMBL" id="GGP20203.1"/>
    </source>
</evidence>
<dbReference type="PANTHER" id="PTHR43630">
    <property type="entry name" value="POLY-BETA-1,6-N-ACETYL-D-GLUCOSAMINE SYNTHASE"/>
    <property type="match status" value="1"/>
</dbReference>
<dbReference type="GO" id="GO:0016757">
    <property type="term" value="F:glycosyltransferase activity"/>
    <property type="evidence" value="ECO:0007669"/>
    <property type="project" value="UniProtKB-KW"/>
</dbReference>
<keyword evidence="6" id="KW-1185">Reference proteome</keyword>
<organism evidence="5 6">
    <name type="scientific">Thermocladium modestius</name>
    <dbReference type="NCBI Taxonomy" id="62609"/>
    <lineage>
        <taxon>Archaea</taxon>
        <taxon>Thermoproteota</taxon>
        <taxon>Thermoprotei</taxon>
        <taxon>Thermoproteales</taxon>
        <taxon>Thermoproteaceae</taxon>
        <taxon>Thermocladium</taxon>
    </lineage>
</organism>
<comment type="caution">
    <text evidence="5">The sequence shown here is derived from an EMBL/GenBank/DDBJ whole genome shotgun (WGS) entry which is preliminary data.</text>
</comment>
<dbReference type="InterPro" id="IPR029044">
    <property type="entry name" value="Nucleotide-diphossugar_trans"/>
</dbReference>
<proteinExistence type="predicted"/>
<evidence type="ECO:0000256" key="1">
    <source>
        <dbReference type="ARBA" id="ARBA00022676"/>
    </source>
</evidence>
<accession>A0A830GXG6</accession>
<evidence type="ECO:0000256" key="2">
    <source>
        <dbReference type="ARBA" id="ARBA00022679"/>
    </source>
</evidence>
<feature type="domain" description="Glycosyltransferase 2-like" evidence="4">
    <location>
        <begin position="50"/>
        <end position="213"/>
    </location>
</feature>
<reference evidence="5" key="2">
    <citation type="submission" date="2020-09" db="EMBL/GenBank/DDBJ databases">
        <authorList>
            <person name="Sun Q."/>
            <person name="Ohkuma M."/>
        </authorList>
    </citation>
    <scope>NUCLEOTIDE SEQUENCE</scope>
    <source>
        <strain evidence="5">JCM 10088</strain>
    </source>
</reference>
<keyword evidence="3" id="KW-0472">Membrane</keyword>
<keyword evidence="1" id="KW-0328">Glycosyltransferase</keyword>